<dbReference type="SUPFAM" id="SSF158560">
    <property type="entry name" value="BH3980-like"/>
    <property type="match status" value="1"/>
</dbReference>
<name>A0ABY4FX48_9MICO</name>
<dbReference type="InterPro" id="IPR008316">
    <property type="entry name" value="UCP029876"/>
</dbReference>
<evidence type="ECO:0000313" key="2">
    <source>
        <dbReference type="EMBL" id="UOQ60867.1"/>
    </source>
</evidence>
<accession>A0ABY4FX48</accession>
<protein>
    <submittedName>
        <fullName evidence="2">DUF1048 domain-containing protein</fullName>
    </submittedName>
</protein>
<proteinExistence type="predicted"/>
<keyword evidence="3" id="KW-1185">Reference proteome</keyword>
<dbReference type="Pfam" id="PF06304">
    <property type="entry name" value="DUF1048"/>
    <property type="match status" value="1"/>
</dbReference>
<dbReference type="EMBL" id="CP095043">
    <property type="protein sequence ID" value="UOQ60867.1"/>
    <property type="molecule type" value="Genomic_DNA"/>
</dbReference>
<organism evidence="2 3">
    <name type="scientific">Leucobacter rhizosphaerae</name>
    <dbReference type="NCBI Taxonomy" id="2932245"/>
    <lineage>
        <taxon>Bacteria</taxon>
        <taxon>Bacillati</taxon>
        <taxon>Actinomycetota</taxon>
        <taxon>Actinomycetes</taxon>
        <taxon>Micrococcales</taxon>
        <taxon>Microbacteriaceae</taxon>
        <taxon>Leucobacter</taxon>
    </lineage>
</organism>
<gene>
    <name evidence="2" type="ORF">MUN76_02480</name>
</gene>
<evidence type="ECO:0000256" key="1">
    <source>
        <dbReference type="SAM" id="MobiDB-lite"/>
    </source>
</evidence>
<dbReference type="RefSeq" id="WP_244686843.1">
    <property type="nucleotide sequence ID" value="NZ_CP095043.1"/>
</dbReference>
<dbReference type="Gene3D" id="1.10.1900.10">
    <property type="entry name" value="c-terminal domain of poly(a) binding protein"/>
    <property type="match status" value="1"/>
</dbReference>
<sequence>MVAGWIEQVTGSFEDKRRWKQYQARKRALPAGYRTALDGLERYLMYAGAIAKGDVLVQMLDDLADFVEQAAADGTPIRDIVGDDPVEFAETFIANYADGQWVSKERKRLNDTIDRAEAESSGDPSASGSGSGS</sequence>
<reference evidence="2 3" key="1">
    <citation type="submission" date="2022-04" db="EMBL/GenBank/DDBJ databases">
        <title>Leucobacter sp. isolated from rhizosphere of onion.</title>
        <authorList>
            <person name="Won M."/>
            <person name="Lee C.-M."/>
            <person name="Woen H.-Y."/>
            <person name="Kwon S.-W."/>
        </authorList>
    </citation>
    <scope>NUCLEOTIDE SEQUENCE [LARGE SCALE GENOMIC DNA]</scope>
    <source>
        <strain evidence="2 3">H25R-14</strain>
    </source>
</reference>
<dbReference type="Proteomes" id="UP000831775">
    <property type="component" value="Chromosome"/>
</dbReference>
<evidence type="ECO:0000313" key="3">
    <source>
        <dbReference type="Proteomes" id="UP000831775"/>
    </source>
</evidence>
<feature type="region of interest" description="Disordered" evidence="1">
    <location>
        <begin position="112"/>
        <end position="133"/>
    </location>
</feature>
<feature type="compositionally biased region" description="Low complexity" evidence="1">
    <location>
        <begin position="121"/>
        <end position="133"/>
    </location>
</feature>